<gene>
    <name evidence="2" type="ORF">L5014_02460</name>
</gene>
<evidence type="ECO:0008006" key="4">
    <source>
        <dbReference type="Google" id="ProtNLM"/>
    </source>
</evidence>
<dbReference type="EMBL" id="JAKLJA010000001">
    <property type="protein sequence ID" value="MCG5072233.1"/>
    <property type="molecule type" value="Genomic_DNA"/>
</dbReference>
<feature type="region of interest" description="Disordered" evidence="1">
    <location>
        <begin position="1"/>
        <end position="28"/>
    </location>
</feature>
<feature type="compositionally biased region" description="Polar residues" evidence="1">
    <location>
        <begin position="1"/>
        <end position="12"/>
    </location>
</feature>
<dbReference type="RefSeq" id="WP_238461984.1">
    <property type="nucleotide sequence ID" value="NZ_JAKLJA010000001.1"/>
</dbReference>
<feature type="compositionally biased region" description="Basic and acidic residues" evidence="1">
    <location>
        <begin position="13"/>
        <end position="23"/>
    </location>
</feature>
<comment type="caution">
    <text evidence="2">The sequence shown here is derived from an EMBL/GenBank/DDBJ whole genome shotgun (WGS) entry which is preliminary data.</text>
</comment>
<accession>A0A9X1UFR5</accession>
<evidence type="ECO:0000313" key="3">
    <source>
        <dbReference type="Proteomes" id="UP001139308"/>
    </source>
</evidence>
<protein>
    <recommendedName>
        <fullName evidence="4">Zinc-ribbon domain-containing protein</fullName>
    </recommendedName>
</protein>
<reference evidence="2" key="1">
    <citation type="submission" date="2022-01" db="EMBL/GenBank/DDBJ databases">
        <title>Genome sequence and assembly of Parabukholderia sp. RG36.</title>
        <authorList>
            <person name="Chhetri G."/>
        </authorList>
    </citation>
    <scope>NUCLEOTIDE SEQUENCE</scope>
    <source>
        <strain evidence="2">RG36</strain>
    </source>
</reference>
<name>A0A9X1UFR5_9BURK</name>
<sequence length="165" mass="18886">MSLPYKQSQPSSREQRRADERAAAKQQRVAPAIADPVLLTPYGHRHTEAFCLMWYACECGHREQIWNSRDGVTPFGCACPSCKEPKLQHVDWNRDTYAPNHQPATGQRMWIDMTRDRARVIAQRTIDQVAKTRDVPAHDMDRIVEAVYHDGIAPDLVIWGYVEAS</sequence>
<dbReference type="Proteomes" id="UP001139308">
    <property type="component" value="Unassembled WGS sequence"/>
</dbReference>
<evidence type="ECO:0000313" key="2">
    <source>
        <dbReference type="EMBL" id="MCG5072233.1"/>
    </source>
</evidence>
<evidence type="ECO:0000256" key="1">
    <source>
        <dbReference type="SAM" id="MobiDB-lite"/>
    </source>
</evidence>
<organism evidence="2 3">
    <name type="scientific">Paraburkholderia tagetis</name>
    <dbReference type="NCBI Taxonomy" id="2913261"/>
    <lineage>
        <taxon>Bacteria</taxon>
        <taxon>Pseudomonadati</taxon>
        <taxon>Pseudomonadota</taxon>
        <taxon>Betaproteobacteria</taxon>
        <taxon>Burkholderiales</taxon>
        <taxon>Burkholderiaceae</taxon>
        <taxon>Paraburkholderia</taxon>
    </lineage>
</organism>
<proteinExistence type="predicted"/>
<keyword evidence="3" id="KW-1185">Reference proteome</keyword>
<dbReference type="AlphaFoldDB" id="A0A9X1UFR5"/>